<evidence type="ECO:0000256" key="2">
    <source>
        <dbReference type="ARBA" id="ARBA00022692"/>
    </source>
</evidence>
<dbReference type="GO" id="GO:0015095">
    <property type="term" value="F:magnesium ion transmembrane transporter activity"/>
    <property type="evidence" value="ECO:0007669"/>
    <property type="project" value="InterPro"/>
</dbReference>
<dbReference type="EMBL" id="QWIM01002831">
    <property type="protein sequence ID" value="RMY07467.1"/>
    <property type="molecule type" value="Genomic_DNA"/>
</dbReference>
<feature type="transmembrane region" description="Helical" evidence="6">
    <location>
        <begin position="242"/>
        <end position="259"/>
    </location>
</feature>
<feature type="compositionally biased region" description="Basic and acidic residues" evidence="5">
    <location>
        <begin position="553"/>
        <end position="564"/>
    </location>
</feature>
<dbReference type="SUPFAM" id="SSF103481">
    <property type="entry name" value="Multidrug resistance efflux transporter EmrE"/>
    <property type="match status" value="1"/>
</dbReference>
<feature type="region of interest" description="Disordered" evidence="5">
    <location>
        <begin position="455"/>
        <end position="605"/>
    </location>
</feature>
<dbReference type="PANTHER" id="PTHR12570:SF86">
    <property type="entry name" value="ADR321CP"/>
    <property type="match status" value="1"/>
</dbReference>
<dbReference type="VEuPathDB" id="FungiDB:BTJ68_15511"/>
<dbReference type="GO" id="GO:0016020">
    <property type="term" value="C:membrane"/>
    <property type="evidence" value="ECO:0007669"/>
    <property type="project" value="UniProtKB-SubCell"/>
</dbReference>
<dbReference type="Proteomes" id="UP000276864">
    <property type="component" value="Unassembled WGS sequence"/>
</dbReference>
<evidence type="ECO:0000256" key="5">
    <source>
        <dbReference type="SAM" id="MobiDB-lite"/>
    </source>
</evidence>
<protein>
    <submittedName>
        <fullName evidence="8">Uncharacterized protein</fullName>
    </submittedName>
</protein>
<dbReference type="Gene3D" id="1.10.3730.20">
    <property type="match status" value="1"/>
</dbReference>
<gene>
    <name evidence="8" type="ORF">D0866_14904</name>
    <name evidence="7" type="ORF">D0868_15345</name>
</gene>
<feature type="transmembrane region" description="Helical" evidence="6">
    <location>
        <begin position="201"/>
        <end position="222"/>
    </location>
</feature>
<dbReference type="AlphaFoldDB" id="A0A3M6YX40"/>
<organism evidence="8 9">
    <name type="scientific">Hortaea werneckii</name>
    <name type="common">Black yeast</name>
    <name type="synonym">Cladosporium werneckii</name>
    <dbReference type="NCBI Taxonomy" id="91943"/>
    <lineage>
        <taxon>Eukaryota</taxon>
        <taxon>Fungi</taxon>
        <taxon>Dikarya</taxon>
        <taxon>Ascomycota</taxon>
        <taxon>Pezizomycotina</taxon>
        <taxon>Dothideomycetes</taxon>
        <taxon>Dothideomycetidae</taxon>
        <taxon>Mycosphaerellales</taxon>
        <taxon>Teratosphaeriaceae</taxon>
        <taxon>Hortaea</taxon>
    </lineage>
</organism>
<evidence type="ECO:0000256" key="6">
    <source>
        <dbReference type="SAM" id="Phobius"/>
    </source>
</evidence>
<feature type="compositionally biased region" description="Basic and acidic residues" evidence="5">
    <location>
        <begin position="334"/>
        <end position="346"/>
    </location>
</feature>
<dbReference type="Pfam" id="PF05653">
    <property type="entry name" value="Mg_trans_NIPA"/>
    <property type="match status" value="1"/>
</dbReference>
<name>A0A3M6YX40_HORWE</name>
<feature type="transmembrane region" description="Helical" evidence="6">
    <location>
        <begin position="161"/>
        <end position="180"/>
    </location>
</feature>
<dbReference type="InterPro" id="IPR037185">
    <property type="entry name" value="EmrE-like"/>
</dbReference>
<evidence type="ECO:0000313" key="10">
    <source>
        <dbReference type="Proteomes" id="UP000282582"/>
    </source>
</evidence>
<proteinExistence type="predicted"/>
<feature type="compositionally biased region" description="Basic residues" evidence="5">
    <location>
        <begin position="584"/>
        <end position="594"/>
    </location>
</feature>
<evidence type="ECO:0000256" key="1">
    <source>
        <dbReference type="ARBA" id="ARBA00004141"/>
    </source>
</evidence>
<dbReference type="InterPro" id="IPR008521">
    <property type="entry name" value="Mg_trans_NIPA"/>
</dbReference>
<evidence type="ECO:0000256" key="3">
    <source>
        <dbReference type="ARBA" id="ARBA00022989"/>
    </source>
</evidence>
<evidence type="ECO:0000256" key="4">
    <source>
        <dbReference type="ARBA" id="ARBA00023136"/>
    </source>
</evidence>
<dbReference type="Proteomes" id="UP000282582">
    <property type="component" value="Unassembled WGS sequence"/>
</dbReference>
<feature type="region of interest" description="Disordered" evidence="5">
    <location>
        <begin position="328"/>
        <end position="442"/>
    </location>
</feature>
<feature type="compositionally biased region" description="Basic and acidic residues" evidence="5">
    <location>
        <begin position="535"/>
        <end position="545"/>
    </location>
</feature>
<reference evidence="9 10" key="1">
    <citation type="journal article" date="2018" name="BMC Genomics">
        <title>Genomic evidence for intraspecific hybridization in a clonal and extremely halotolerant yeast.</title>
        <authorList>
            <person name="Gostincar C."/>
            <person name="Stajich J.E."/>
            <person name="Zupancic J."/>
            <person name="Zalar P."/>
            <person name="Gunde-Cimerman N."/>
        </authorList>
    </citation>
    <scope>NUCLEOTIDE SEQUENCE [LARGE SCALE GENOMIC DNA]</scope>
    <source>
        <strain evidence="8 9">EXF-6651</strain>
        <strain evidence="7 10">EXF-6654</strain>
    </source>
</reference>
<keyword evidence="4 6" id="KW-0472">Membrane</keyword>
<feature type="compositionally biased region" description="Acidic residues" evidence="5">
    <location>
        <begin position="362"/>
        <end position="385"/>
    </location>
</feature>
<feature type="region of interest" description="Disordered" evidence="5">
    <location>
        <begin position="620"/>
        <end position="649"/>
    </location>
</feature>
<keyword evidence="3 6" id="KW-1133">Transmembrane helix</keyword>
<comment type="subcellular location">
    <subcellularLocation>
        <location evidence="1">Membrane</location>
        <topology evidence="1">Multi-pass membrane protein</topology>
    </subcellularLocation>
</comment>
<evidence type="ECO:0000313" key="9">
    <source>
        <dbReference type="Proteomes" id="UP000276864"/>
    </source>
</evidence>
<evidence type="ECO:0000313" key="7">
    <source>
        <dbReference type="EMBL" id="RMX85308.1"/>
    </source>
</evidence>
<dbReference type="PANTHER" id="PTHR12570">
    <property type="match status" value="1"/>
</dbReference>
<evidence type="ECO:0000313" key="8">
    <source>
        <dbReference type="EMBL" id="RMY07467.1"/>
    </source>
</evidence>
<feature type="transmembrane region" description="Helical" evidence="6">
    <location>
        <begin position="271"/>
        <end position="291"/>
    </location>
</feature>
<feature type="transmembrane region" description="Helical" evidence="6">
    <location>
        <begin position="67"/>
        <end position="87"/>
    </location>
</feature>
<comment type="caution">
    <text evidence="8">The sequence shown here is derived from an EMBL/GenBank/DDBJ whole genome shotgun (WGS) entry which is preliminary data.</text>
</comment>
<feature type="transmembrane region" description="Helical" evidence="6">
    <location>
        <begin position="20"/>
        <end position="41"/>
    </location>
</feature>
<dbReference type="EMBL" id="QWIK01002562">
    <property type="protein sequence ID" value="RMX85308.1"/>
    <property type="molecule type" value="Genomic_DNA"/>
</dbReference>
<feature type="compositionally biased region" description="Basic and acidic residues" evidence="5">
    <location>
        <begin position="508"/>
        <end position="521"/>
    </location>
</feature>
<keyword evidence="2 6" id="KW-0812">Transmembrane</keyword>
<feature type="transmembrane region" description="Helical" evidence="6">
    <location>
        <begin position="125"/>
        <end position="141"/>
    </location>
</feature>
<feature type="compositionally biased region" description="Basic and acidic residues" evidence="5">
    <location>
        <begin position="458"/>
        <end position="477"/>
    </location>
</feature>
<feature type="transmembrane region" description="Helical" evidence="6">
    <location>
        <begin position="303"/>
        <end position="323"/>
    </location>
</feature>
<sequence>MAITPTRNMGTWSNLTPGASVALGIIVGLLSTCIQSVGLTLQRKSHMLEDLHYALHDRRPAYRRRRWQVGMFLFLLANIVGSSIQITTLPLPLLSTLQASGLVFNSLLASLLLKEPWTWRTGCGTLLVAGGAVLISLFSALPEPSHSLTQLIELLGRRTFLAWFILSLLLVLGLLAMDFAMRKVVSEKQRDSPRLSIIRGMSYGAISGILSAHALLLAKSAVELIVRSLVDKKNQFSNYRSWLLLLAFLILALSQLYYLHLGLRLISTTILYPFVFCIYNIVAILDGLIYFRQMDRLPPLHAGLIALGTVVLLAGVLALSWRFQDDDDDDNMPPDEHEHVHPKHEFPQTVLTPGSGFVADPPDTDETESALADDDDEEEGTDEDGYLPAAAAPVSQEHRPLLDYQKSRVTTPAGRKSRRSSNRSSSLNTTHTNPNLRSKRRRAATLREVLDIWEELGDDHHDPRHFSGQEDRIKAGDEGAGGDEGARYGTFSSSDDHPAAATADNDEEVGRKPGAARDLHPRPHHFSNSPPPRLQRNDHNADDLGRLPSPHLPPEHEPEHDHIPRPRARTLPVPHTLPSSSGRQSRRRRGRRRRSTNEGHNAGGALFSDLLSWGWWRRSRPQRSGDEEVEGEEQGGRRRRRRSSGGDGG</sequence>
<accession>A0A3M6YX40</accession>
<feature type="compositionally biased region" description="Polar residues" evidence="5">
    <location>
        <begin position="427"/>
        <end position="436"/>
    </location>
</feature>